<comment type="caution">
    <text evidence="2">Lacks conserved residue(s) required for the propagation of feature annotation.</text>
</comment>
<dbReference type="SMART" id="SM00042">
    <property type="entry name" value="CUB"/>
    <property type="match status" value="1"/>
</dbReference>
<keyword evidence="4" id="KW-1133">Transmembrane helix</keyword>
<proteinExistence type="predicted"/>
<keyword evidence="4" id="KW-0812">Transmembrane</keyword>
<sequence>MKSKSPLIPLIVAILTAFCADGRKAETSIPICSLEALSSEQPAKHVAALPSLGQSSSLSLLSGGNISAVTEGRALQCILQLETCVNCLLSIQYAPPRGFLSDLDSKMISKCDETPTSDEPCFSLEFLEPKSDHNGVRRLLDYYTRTSIWDFPGRSVLNSTTSAITLRLFMRNVDLKQKLVNYLDALFPIKVTVYENVEVLLGSSRPTETEAALGYIQSPRFPDAYPRNIQKNFTIVNRDPHGFVRIIFDDFHMHFQSELRILDSDFSELFNSRSDYRRPPALSSKGNSLFVIFASHDFSQLIGFRARYEFVDEKVWPEQPTAIGCDRHFEAYGGVISMTNYDELVHTHIDCIFLVGKLPSLASTFDHIYLKVEEFHMQGYGMKLEVEEFHMQGYGMKLEVREGMTSTSERVLFLMDAQSRSHLALKQPSAGYSTRDHTMPAFYVRLRGYLTSTSGLSVVYAQYYRWSTALCPGNGEFHCDNARCVKTTLRCDTVNHCGDGSDEVCAMADDVYDHSNENEIAGVITVVIGACLLLLLILLLLAILTRIYRNKLVFRLRREVSHMQRRPPDEADITTGPSMQTVGDRRFYVLPENQISVIEAPPTYDDALKHPSVLTGYPTPAYANPSYAQTPAEDAPSSSQAQEGPPTYSARSAISSAPPTATARRKRTPQQKPPEGSATSSPETSSSPRPPPESPESTEAAKDSESWV</sequence>
<dbReference type="CDD" id="cd00041">
    <property type="entry name" value="CUB"/>
    <property type="match status" value="1"/>
</dbReference>
<name>A0A1I8A4S3_9BILA</name>
<evidence type="ECO:0000256" key="4">
    <source>
        <dbReference type="SAM" id="Phobius"/>
    </source>
</evidence>
<dbReference type="Gene3D" id="2.60.120.290">
    <property type="entry name" value="Spermadhesin, CUB domain"/>
    <property type="match status" value="1"/>
</dbReference>
<feature type="disulfide bond" evidence="2">
    <location>
        <begin position="479"/>
        <end position="497"/>
    </location>
</feature>
<feature type="region of interest" description="Disordered" evidence="3">
    <location>
        <begin position="620"/>
        <end position="708"/>
    </location>
</feature>
<protein>
    <submittedName>
        <fullName evidence="8">CUB domain-containing protein</fullName>
    </submittedName>
</protein>
<evidence type="ECO:0000259" key="6">
    <source>
        <dbReference type="PROSITE" id="PS01180"/>
    </source>
</evidence>
<dbReference type="InterPro" id="IPR000859">
    <property type="entry name" value="CUB_dom"/>
</dbReference>
<feature type="chain" id="PRO_5009314266" evidence="5">
    <location>
        <begin position="23"/>
        <end position="708"/>
    </location>
</feature>
<dbReference type="SUPFAM" id="SSF49854">
    <property type="entry name" value="Spermadhesin, CUB domain"/>
    <property type="match status" value="1"/>
</dbReference>
<feature type="compositionally biased region" description="Low complexity" evidence="3">
    <location>
        <begin position="673"/>
        <end position="687"/>
    </location>
</feature>
<feature type="transmembrane region" description="Helical" evidence="4">
    <location>
        <begin position="520"/>
        <end position="548"/>
    </location>
</feature>
<organism evidence="7 8">
    <name type="scientific">Steinernema glaseri</name>
    <dbReference type="NCBI Taxonomy" id="37863"/>
    <lineage>
        <taxon>Eukaryota</taxon>
        <taxon>Metazoa</taxon>
        <taxon>Ecdysozoa</taxon>
        <taxon>Nematoda</taxon>
        <taxon>Chromadorea</taxon>
        <taxon>Rhabditida</taxon>
        <taxon>Tylenchina</taxon>
        <taxon>Panagrolaimomorpha</taxon>
        <taxon>Strongyloidoidea</taxon>
        <taxon>Steinernematidae</taxon>
        <taxon>Steinernema</taxon>
    </lineage>
</organism>
<feature type="domain" description="CUB" evidence="6">
    <location>
        <begin position="201"/>
        <end position="311"/>
    </location>
</feature>
<dbReference type="SUPFAM" id="SSF57424">
    <property type="entry name" value="LDL receptor-like module"/>
    <property type="match status" value="1"/>
</dbReference>
<dbReference type="AlphaFoldDB" id="A0A1I8A4S3"/>
<evidence type="ECO:0000256" key="2">
    <source>
        <dbReference type="PROSITE-ProRule" id="PRU00124"/>
    </source>
</evidence>
<dbReference type="InterPro" id="IPR042333">
    <property type="entry name" value="LRAD2/Mig-13-like"/>
</dbReference>
<dbReference type="InterPro" id="IPR036055">
    <property type="entry name" value="LDL_receptor-like_sf"/>
</dbReference>
<dbReference type="Gene3D" id="4.10.400.10">
    <property type="entry name" value="Low-density Lipoprotein Receptor"/>
    <property type="match status" value="1"/>
</dbReference>
<reference evidence="8" key="1">
    <citation type="submission" date="2016-11" db="UniProtKB">
        <authorList>
            <consortium name="WormBaseParasite"/>
        </authorList>
    </citation>
    <scope>IDENTIFICATION</scope>
</reference>
<dbReference type="PANTHER" id="PTHR24652:SF69">
    <property type="entry name" value="CUB DOMAIN-CONTAINING PROTEIN"/>
    <property type="match status" value="1"/>
</dbReference>
<dbReference type="Pfam" id="PF00431">
    <property type="entry name" value="CUB"/>
    <property type="match status" value="1"/>
</dbReference>
<dbReference type="PANTHER" id="PTHR24652">
    <property type="entry name" value="LOW-DENSITY LIPOPROTEIN RECEPTOR CLASS A DOMAIN-CONTAINING PROTEIN 2"/>
    <property type="match status" value="1"/>
</dbReference>
<accession>A0A1I8A4S3</accession>
<dbReference type="Proteomes" id="UP000095287">
    <property type="component" value="Unplaced"/>
</dbReference>
<dbReference type="WBParaSite" id="L893_g32666.t2">
    <property type="protein sequence ID" value="L893_g32666.t2"/>
    <property type="gene ID" value="L893_g32666"/>
</dbReference>
<keyword evidence="7" id="KW-1185">Reference proteome</keyword>
<evidence type="ECO:0000256" key="1">
    <source>
        <dbReference type="ARBA" id="ARBA00023157"/>
    </source>
</evidence>
<feature type="compositionally biased region" description="Low complexity" evidence="3">
    <location>
        <begin position="649"/>
        <end position="662"/>
    </location>
</feature>
<dbReference type="PROSITE" id="PS01180">
    <property type="entry name" value="CUB"/>
    <property type="match status" value="1"/>
</dbReference>
<dbReference type="SMART" id="SM00192">
    <property type="entry name" value="LDLa"/>
    <property type="match status" value="1"/>
</dbReference>
<dbReference type="InterPro" id="IPR035914">
    <property type="entry name" value="Sperma_CUB_dom_sf"/>
</dbReference>
<evidence type="ECO:0000256" key="5">
    <source>
        <dbReference type="SAM" id="SignalP"/>
    </source>
</evidence>
<dbReference type="Pfam" id="PF00057">
    <property type="entry name" value="Ldl_recept_a"/>
    <property type="match status" value="1"/>
</dbReference>
<dbReference type="CDD" id="cd00112">
    <property type="entry name" value="LDLa"/>
    <property type="match status" value="1"/>
</dbReference>
<dbReference type="InterPro" id="IPR002172">
    <property type="entry name" value="LDrepeatLR_classA_rpt"/>
</dbReference>
<evidence type="ECO:0000256" key="3">
    <source>
        <dbReference type="SAM" id="MobiDB-lite"/>
    </source>
</evidence>
<dbReference type="PROSITE" id="PS50068">
    <property type="entry name" value="LDLRA_2"/>
    <property type="match status" value="1"/>
</dbReference>
<keyword evidence="5" id="KW-0732">Signal</keyword>
<keyword evidence="4" id="KW-0472">Membrane</keyword>
<feature type="compositionally biased region" description="Basic and acidic residues" evidence="3">
    <location>
        <begin position="699"/>
        <end position="708"/>
    </location>
</feature>
<evidence type="ECO:0000313" key="7">
    <source>
        <dbReference type="Proteomes" id="UP000095287"/>
    </source>
</evidence>
<keyword evidence="1 2" id="KW-1015">Disulfide bond</keyword>
<evidence type="ECO:0000313" key="8">
    <source>
        <dbReference type="WBParaSite" id="L893_g32666.t2"/>
    </source>
</evidence>
<feature type="signal peptide" evidence="5">
    <location>
        <begin position="1"/>
        <end position="22"/>
    </location>
</feature>